<keyword evidence="1" id="KW-0472">Membrane</keyword>
<evidence type="ECO:0000256" key="1">
    <source>
        <dbReference type="SAM" id="Phobius"/>
    </source>
</evidence>
<evidence type="ECO:0000313" key="2">
    <source>
        <dbReference type="EMBL" id="SHJ74663.1"/>
    </source>
</evidence>
<accession>A0A1M6LTY3</accession>
<keyword evidence="1" id="KW-0812">Transmembrane</keyword>
<feature type="transmembrane region" description="Helical" evidence="1">
    <location>
        <begin position="6"/>
        <end position="26"/>
    </location>
</feature>
<reference evidence="2 3" key="1">
    <citation type="submission" date="2016-11" db="EMBL/GenBank/DDBJ databases">
        <authorList>
            <person name="Jaros S."/>
            <person name="Januszkiewicz K."/>
            <person name="Wedrychowicz H."/>
        </authorList>
    </citation>
    <scope>NUCLEOTIDE SEQUENCE [LARGE SCALE GENOMIC DNA]</scope>
    <source>
        <strain evidence="2 3">DSM 21864</strain>
    </source>
</reference>
<gene>
    <name evidence="2" type="ORF">SAMN05444401_3782</name>
</gene>
<organism evidence="2 3">
    <name type="scientific">Clostridium amylolyticum</name>
    <dbReference type="NCBI Taxonomy" id="1121298"/>
    <lineage>
        <taxon>Bacteria</taxon>
        <taxon>Bacillati</taxon>
        <taxon>Bacillota</taxon>
        <taxon>Clostridia</taxon>
        <taxon>Eubacteriales</taxon>
        <taxon>Clostridiaceae</taxon>
        <taxon>Clostridium</taxon>
    </lineage>
</organism>
<dbReference type="AlphaFoldDB" id="A0A1M6LTY3"/>
<name>A0A1M6LTY3_9CLOT</name>
<proteinExistence type="predicted"/>
<dbReference type="EMBL" id="FQZO01000007">
    <property type="protein sequence ID" value="SHJ74663.1"/>
    <property type="molecule type" value="Genomic_DNA"/>
</dbReference>
<dbReference type="Proteomes" id="UP000184080">
    <property type="component" value="Unassembled WGS sequence"/>
</dbReference>
<protein>
    <submittedName>
        <fullName evidence="2">Uncharacterized protein</fullName>
    </submittedName>
</protein>
<feature type="transmembrane region" description="Helical" evidence="1">
    <location>
        <begin position="46"/>
        <end position="76"/>
    </location>
</feature>
<keyword evidence="1" id="KW-1133">Transmembrane helix</keyword>
<sequence>MKNFNINTVYLLIFTIAIILAVYYLLRKRVNLIKGTNDKKVRFLQITVYTILIVQFITRQWVLLIPAGILIFAILLMTREEK</sequence>
<evidence type="ECO:0000313" key="3">
    <source>
        <dbReference type="Proteomes" id="UP000184080"/>
    </source>
</evidence>
<keyword evidence="3" id="KW-1185">Reference proteome</keyword>
<dbReference type="STRING" id="1121298.SAMN05444401_3782"/>